<gene>
    <name evidence="2" type="ORF">CANINC_002947</name>
</gene>
<dbReference type="InterPro" id="IPR048940">
    <property type="entry name" value="ATG5_HBR"/>
</dbReference>
<organism evidence="2 3">
    <name type="scientific">Pichia inconspicua</name>
    <dbReference type="NCBI Taxonomy" id="52247"/>
    <lineage>
        <taxon>Eukaryota</taxon>
        <taxon>Fungi</taxon>
        <taxon>Dikarya</taxon>
        <taxon>Ascomycota</taxon>
        <taxon>Saccharomycotina</taxon>
        <taxon>Pichiomycetes</taxon>
        <taxon>Pichiales</taxon>
        <taxon>Pichiaceae</taxon>
        <taxon>Pichia</taxon>
    </lineage>
</organism>
<accession>A0A4T0WZU9</accession>
<evidence type="ECO:0000259" key="1">
    <source>
        <dbReference type="Pfam" id="PF20637"/>
    </source>
</evidence>
<dbReference type="AlphaFoldDB" id="A0A4T0WZU9"/>
<dbReference type="InterPro" id="IPR042526">
    <property type="entry name" value="Atg5_HR"/>
</dbReference>
<reference evidence="2 3" key="1">
    <citation type="journal article" date="2019" name="Front. Genet.">
        <title>Whole-Genome Sequencing of the Opportunistic Yeast Pathogen Candida inconspicua Uncovers Its Hybrid Origin.</title>
        <authorList>
            <person name="Mixao V."/>
            <person name="Hansen A.P."/>
            <person name="Saus E."/>
            <person name="Boekhout T."/>
            <person name="Lass-Florl C."/>
            <person name="Gabaldon T."/>
        </authorList>
    </citation>
    <scope>NUCLEOTIDE SEQUENCE [LARGE SCALE GENOMIC DNA]</scope>
    <source>
        <strain evidence="2 3">CBS 180</strain>
    </source>
</reference>
<protein>
    <recommendedName>
        <fullName evidence="1">Autophagy protein ATG5 alpha-helical bundle region domain-containing protein</fullName>
    </recommendedName>
</protein>
<evidence type="ECO:0000313" key="3">
    <source>
        <dbReference type="Proteomes" id="UP000307173"/>
    </source>
</evidence>
<dbReference type="Gene3D" id="1.10.246.190">
    <property type="entry name" value="Autophagy protein Apg5, helix rich domain"/>
    <property type="match status" value="1"/>
</dbReference>
<evidence type="ECO:0000313" key="2">
    <source>
        <dbReference type="EMBL" id="TID25469.1"/>
    </source>
</evidence>
<sequence>MLARLKYKNKSCVVSLPLNSLLYAALYDQFQLIDSILQTGNYFHILIDDIEINPDLPVSTLLNVKLFTISTNIPKSLSLKHLHSSKSKPFHIKRIWQDTIKSATYLIHGTASPFLALSLEATDSIWNDLINGNINENKWIR</sequence>
<comment type="caution">
    <text evidence="2">The sequence shown here is derived from an EMBL/GenBank/DDBJ whole genome shotgun (WGS) entry which is preliminary data.</text>
</comment>
<dbReference type="EMBL" id="SELW01000482">
    <property type="protein sequence ID" value="TID25469.1"/>
    <property type="molecule type" value="Genomic_DNA"/>
</dbReference>
<keyword evidence="3" id="KW-1185">Reference proteome</keyword>
<dbReference type="Proteomes" id="UP000307173">
    <property type="component" value="Unassembled WGS sequence"/>
</dbReference>
<feature type="domain" description="Autophagy protein ATG5 alpha-helical bundle region" evidence="1">
    <location>
        <begin position="92"/>
        <end position="135"/>
    </location>
</feature>
<proteinExistence type="predicted"/>
<name>A0A4T0WZU9_9ASCO</name>
<dbReference type="Pfam" id="PF20637">
    <property type="entry name" value="ATG5_HBR"/>
    <property type="match status" value="1"/>
</dbReference>